<sequence>MALNVENITPGGQDSASPSSGATYRNPVLAEDWPDPDVVRVGEDYYLVASSRHRSPGLPVLHSRDLLSWHLLTHALPRVAPDSYGELPRHGAGVWAPSIRHHDGQFHIVYADPDRGIFVTSATDPAGPWSPPRLLLGGLGLIDPCPLWAADGRTWLVHGWARSRAGVTNRLTMIEVDAALTRPLGPGSVVVDAEEIDGRGDLAGPTLDERDGWYWIFALAGGADGGVQTVLRARDPLGPYEYRVVLAHRDTPDHGPHRGSWVDTPDGDDFFVHAGDADAFGQVLHVQPMTWRDGWPVLGDPVPGQTWGQPVAEHPTPHGTAAGARSLLAADDFRGPLDPRWRWQADAGQWAEASGGRLRMLGPPADAGNLRTLPSVLGQPLPALGVHLSTTVRLDGPTASRAGLGVLGLDYGWIGLVRTEGGCDLVVATRGEGDRDERRVVLDRLPSQSEVAVGLDVDTAARVRFRIRRDAGWEQVGPETTATRGRGVGAELVVFAGAPLGAVPATGRFGALEARLDQGVPMLATGRTPGTPLRLRAGAEPVATLDDGRSMRTVDAPRPFLHPVRTTTGVPVTEVAPTDHLHHHGVSMAPADVDGVTFWGGRTYVRDQGSTMLANQGRQTVLDQVADDDRWSGTIAWTDPAGREMAREQRLVVAEPLPGRDDAWRLRWRSTLTPTERVSIGSPATNGRPGAFYGGWFWRTPFGDPRVLVADGEGMDAAHGGTSPWLALCDDVASLVAVQRGPVLPWFVRTGKYTGFGPALAVDRRLEITPERPLEVAVDVLVLDGPADRERVLALVEATGD</sequence>
<evidence type="ECO:0000256" key="1">
    <source>
        <dbReference type="ARBA" id="ARBA00009865"/>
    </source>
</evidence>
<keyword evidence="6" id="KW-1185">Reference proteome</keyword>
<feature type="region of interest" description="Disordered" evidence="4">
    <location>
        <begin position="1"/>
        <end position="28"/>
    </location>
</feature>
<dbReference type="PANTHER" id="PTHR42812">
    <property type="entry name" value="BETA-XYLOSIDASE"/>
    <property type="match status" value="1"/>
</dbReference>
<proteinExistence type="inferred from homology"/>
<dbReference type="PANTHER" id="PTHR42812:SF12">
    <property type="entry name" value="BETA-XYLOSIDASE-RELATED"/>
    <property type="match status" value="1"/>
</dbReference>
<evidence type="ECO:0000256" key="2">
    <source>
        <dbReference type="ARBA" id="ARBA00022801"/>
    </source>
</evidence>
<accession>A0ABU7Z4R2</accession>
<dbReference type="RefSeq" id="WP_332901165.1">
    <property type="nucleotide sequence ID" value="NZ_JBAGLP010000110.1"/>
</dbReference>
<comment type="similarity">
    <text evidence="1">Belongs to the glycosyl hydrolase 43 family.</text>
</comment>
<feature type="compositionally biased region" description="Polar residues" evidence="4">
    <location>
        <begin position="1"/>
        <end position="23"/>
    </location>
</feature>
<reference evidence="5" key="2">
    <citation type="submission" date="2024-02" db="EMBL/GenBank/DDBJ databases">
        <authorList>
            <person name="Prathaban M."/>
            <person name="Mythili R."/>
            <person name="Sharmila Devi N."/>
            <person name="Sobanaa M."/>
            <person name="Prathiviraj R."/>
            <person name="Selvin J."/>
        </authorList>
    </citation>
    <scope>NUCLEOTIDE SEQUENCE</scope>
    <source>
        <strain evidence="5">MP1014</strain>
    </source>
</reference>
<organism evidence="5 6">
    <name type="scientific">Isoptericola haloaureus</name>
    <dbReference type="NCBI Taxonomy" id="1542902"/>
    <lineage>
        <taxon>Bacteria</taxon>
        <taxon>Bacillati</taxon>
        <taxon>Actinomycetota</taxon>
        <taxon>Actinomycetes</taxon>
        <taxon>Micrococcales</taxon>
        <taxon>Promicromonosporaceae</taxon>
        <taxon>Isoptericola</taxon>
    </lineage>
</organism>
<keyword evidence="3" id="KW-0326">Glycosidase</keyword>
<keyword evidence="2" id="KW-0378">Hydrolase</keyword>
<dbReference type="Gene3D" id="2.115.10.20">
    <property type="entry name" value="Glycosyl hydrolase domain, family 43"/>
    <property type="match status" value="1"/>
</dbReference>
<dbReference type="CDD" id="cd09001">
    <property type="entry name" value="GH43_FsAxh1-like"/>
    <property type="match status" value="1"/>
</dbReference>
<dbReference type="Pfam" id="PF04616">
    <property type="entry name" value="Glyco_hydro_43"/>
    <property type="match status" value="1"/>
</dbReference>
<evidence type="ECO:0000313" key="6">
    <source>
        <dbReference type="Proteomes" id="UP001310387"/>
    </source>
</evidence>
<dbReference type="InterPro" id="IPR023296">
    <property type="entry name" value="Glyco_hydro_beta-prop_sf"/>
</dbReference>
<evidence type="ECO:0000256" key="4">
    <source>
        <dbReference type="SAM" id="MobiDB-lite"/>
    </source>
</evidence>
<dbReference type="Pfam" id="PF14100">
    <property type="entry name" value="DUF6807"/>
    <property type="match status" value="1"/>
</dbReference>
<comment type="caution">
    <text evidence="5">The sequence shown here is derived from an EMBL/GenBank/DDBJ whole genome shotgun (WGS) entry which is preliminary data.</text>
</comment>
<dbReference type="InterPro" id="IPR051795">
    <property type="entry name" value="Glycosyl_Hydrlase_43"/>
</dbReference>
<dbReference type="InterPro" id="IPR029475">
    <property type="entry name" value="DUF6807"/>
</dbReference>
<evidence type="ECO:0000256" key="3">
    <source>
        <dbReference type="ARBA" id="ARBA00023295"/>
    </source>
</evidence>
<dbReference type="EMBL" id="JBAGLP010000110">
    <property type="protein sequence ID" value="MEG3614361.1"/>
    <property type="molecule type" value="Genomic_DNA"/>
</dbReference>
<dbReference type="SUPFAM" id="SSF75005">
    <property type="entry name" value="Arabinanase/levansucrase/invertase"/>
    <property type="match status" value="1"/>
</dbReference>
<reference evidence="5" key="1">
    <citation type="journal article" date="2024" name="Antonie Van Leeuwenhoek">
        <title>Isoptericola haloaureus sp. nov., a dimorphic actinobacterium isolated from mangrove sediments of southeast India, implicating biosaline agricultural significance through nitrogen fixation and salt tolerance genes.</title>
        <authorList>
            <person name="Prathaban M."/>
            <person name="Prathiviraj R."/>
            <person name="Ravichandran M."/>
            <person name="Natarajan S.D."/>
            <person name="Sobanaa M."/>
            <person name="Hari Krishna Kumar S."/>
            <person name="Chandrasekar V."/>
            <person name="Selvin J."/>
        </authorList>
    </citation>
    <scope>NUCLEOTIDE SEQUENCE</scope>
    <source>
        <strain evidence="5">MP1014</strain>
    </source>
</reference>
<name>A0ABU7Z4R2_9MICO</name>
<protein>
    <submittedName>
        <fullName evidence="5">Family 43 glycosylhydrolase</fullName>
    </submittedName>
</protein>
<dbReference type="InterPro" id="IPR006710">
    <property type="entry name" value="Glyco_hydro_43"/>
</dbReference>
<gene>
    <name evidence="5" type="ORF">V5O49_04400</name>
</gene>
<dbReference type="Gene3D" id="2.60.120.200">
    <property type="match status" value="1"/>
</dbReference>
<evidence type="ECO:0000313" key="5">
    <source>
        <dbReference type="EMBL" id="MEG3614361.1"/>
    </source>
</evidence>
<dbReference type="Proteomes" id="UP001310387">
    <property type="component" value="Unassembled WGS sequence"/>
</dbReference>